<evidence type="ECO:0000313" key="1">
    <source>
        <dbReference type="EMBL" id="MEJ8566867.1"/>
    </source>
</evidence>
<dbReference type="Proteomes" id="UP001359886">
    <property type="component" value="Unassembled WGS sequence"/>
</dbReference>
<reference evidence="1 2" key="1">
    <citation type="submission" date="2024-02" db="EMBL/GenBank/DDBJ databases">
        <title>A novel Wenzhouxiangellaceae bacterium, isolated from coastal sediments.</title>
        <authorList>
            <person name="Du Z.-J."/>
            <person name="Ye Y.-Q."/>
            <person name="Zhang X.-Y."/>
        </authorList>
    </citation>
    <scope>NUCLEOTIDE SEQUENCE [LARGE SCALE GENOMIC DNA]</scope>
    <source>
        <strain evidence="1 2">CH-27</strain>
    </source>
</reference>
<comment type="caution">
    <text evidence="1">The sequence shown here is derived from an EMBL/GenBank/DDBJ whole genome shotgun (WGS) entry which is preliminary data.</text>
</comment>
<accession>A0AAW9R762</accession>
<name>A0AAW9R762_9GAMM</name>
<sequence>MSSTSPHVIEFIAAALRGAPASWASLQPSVSEQEFLDCCRHHGVQGVLFHALAESGTGHEWPDGILTVLEEECREFVAAELLRGHHLVRISEALGQRGIRHILMKGEALAQTHYAQPGSRVRGDTDLFIHLHDIGRVRSTLTDAGYKIVPPVYKTHQFTVTPAAGKGVGVWFDVHWRILNSPRYALSFDFEDAYAQATKMDSLESASVLSAEHNFLVACMHRDGSDRHDRNRLIWLYDIHLLFSALGQEGQMRVCRLANSLNLQECCRDGLERAARLFRTRVTSELLELLSPAPEPVDFRWRFSHSSLGLLRHDWYSLQGWGDRRRLLGELFLPSGKSLLARYGKEGRQWLPWLYVRQISSGVANRLRLR</sequence>
<organism evidence="1 2">
    <name type="scientific">Elongatibacter sediminis</name>
    <dbReference type="NCBI Taxonomy" id="3119006"/>
    <lineage>
        <taxon>Bacteria</taxon>
        <taxon>Pseudomonadati</taxon>
        <taxon>Pseudomonadota</taxon>
        <taxon>Gammaproteobacteria</taxon>
        <taxon>Chromatiales</taxon>
        <taxon>Wenzhouxiangellaceae</taxon>
        <taxon>Elongatibacter</taxon>
    </lineage>
</organism>
<proteinExistence type="predicted"/>
<gene>
    <name evidence="1" type="ORF">V3330_04465</name>
</gene>
<dbReference type="Pfam" id="PF14907">
    <property type="entry name" value="NTP_transf_5"/>
    <property type="match status" value="1"/>
</dbReference>
<dbReference type="RefSeq" id="WP_354694186.1">
    <property type="nucleotide sequence ID" value="NZ_JAZHOG010000002.1"/>
</dbReference>
<dbReference type="EMBL" id="JAZHOG010000002">
    <property type="protein sequence ID" value="MEJ8566867.1"/>
    <property type="molecule type" value="Genomic_DNA"/>
</dbReference>
<protein>
    <submittedName>
        <fullName evidence="1">Nucleotidyltransferase family protein</fullName>
    </submittedName>
</protein>
<dbReference type="AlphaFoldDB" id="A0AAW9R762"/>
<evidence type="ECO:0000313" key="2">
    <source>
        <dbReference type="Proteomes" id="UP001359886"/>
    </source>
</evidence>
<keyword evidence="2" id="KW-1185">Reference proteome</keyword>
<dbReference type="Gene3D" id="3.30.460.40">
    <property type="match status" value="1"/>
</dbReference>
<dbReference type="InterPro" id="IPR039498">
    <property type="entry name" value="NTP_transf_5"/>
</dbReference>